<dbReference type="Proteomes" id="UP000642070">
    <property type="component" value="Unassembled WGS sequence"/>
</dbReference>
<dbReference type="InterPro" id="IPR027939">
    <property type="entry name" value="NMT1/THI5"/>
</dbReference>
<name>A0A917X6L1_9ACTN</name>
<keyword evidence="4" id="KW-1185">Reference proteome</keyword>
<gene>
    <name evidence="3" type="ORF">GCM10007977_098450</name>
</gene>
<protein>
    <submittedName>
        <fullName evidence="3">ABC transporter substrate-binding protein</fullName>
    </submittedName>
</protein>
<accession>A0A917X6L1</accession>
<dbReference type="GO" id="GO:0009228">
    <property type="term" value="P:thiamine biosynthetic process"/>
    <property type="evidence" value="ECO:0007669"/>
    <property type="project" value="InterPro"/>
</dbReference>
<reference evidence="3" key="2">
    <citation type="submission" date="2020-09" db="EMBL/GenBank/DDBJ databases">
        <authorList>
            <person name="Sun Q."/>
            <person name="Ohkuma M."/>
        </authorList>
    </citation>
    <scope>NUCLEOTIDE SEQUENCE</scope>
    <source>
        <strain evidence="3">JCM 19831</strain>
    </source>
</reference>
<dbReference type="PANTHER" id="PTHR31528">
    <property type="entry name" value="4-AMINO-5-HYDROXYMETHYL-2-METHYLPYRIMIDINE PHOSPHATE SYNTHASE THI11-RELATED"/>
    <property type="match status" value="1"/>
</dbReference>
<dbReference type="Gene3D" id="3.40.190.10">
    <property type="entry name" value="Periplasmic binding protein-like II"/>
    <property type="match status" value="2"/>
</dbReference>
<dbReference type="PROSITE" id="PS51257">
    <property type="entry name" value="PROKAR_LIPOPROTEIN"/>
    <property type="match status" value="1"/>
</dbReference>
<evidence type="ECO:0000313" key="3">
    <source>
        <dbReference type="EMBL" id="GGM81345.1"/>
    </source>
</evidence>
<keyword evidence="1" id="KW-0732">Signal</keyword>
<evidence type="ECO:0000256" key="1">
    <source>
        <dbReference type="SAM" id="SignalP"/>
    </source>
</evidence>
<dbReference type="InterPro" id="IPR015168">
    <property type="entry name" value="SsuA/THI5"/>
</dbReference>
<organism evidence="3 4">
    <name type="scientific">Dactylosporangium sucinum</name>
    <dbReference type="NCBI Taxonomy" id="1424081"/>
    <lineage>
        <taxon>Bacteria</taxon>
        <taxon>Bacillati</taxon>
        <taxon>Actinomycetota</taxon>
        <taxon>Actinomycetes</taxon>
        <taxon>Micromonosporales</taxon>
        <taxon>Micromonosporaceae</taxon>
        <taxon>Dactylosporangium</taxon>
    </lineage>
</organism>
<dbReference type="PANTHER" id="PTHR31528:SF15">
    <property type="entry name" value="RIBOFLAVIN-BINDING PROTEIN RIBY"/>
    <property type="match status" value="1"/>
</dbReference>
<proteinExistence type="predicted"/>
<sequence length="356" mass="37193">MMFPRTRLLVTAGAVAALLALTGCSGGSSDTDSSADSGSGSVGLQLNWIQNSTWAGSYLADEKGYYGKAGLKVDIMTGGPNVDFMAALSSGKALVAFAGLTEPATLNQQGGDYRVVATMYQKNPLSVISKSGSGITTPKALEGKRMGVSTTAMSVWNQFAAVSGIDTKKVKIVPITTGPEALVAGDVDAYLGFSTEAPGQLAALGVSVDLFLLQDFGFGYYVDVYTVRQAALNDPKKRDEIKRLLKADLQGQLDMIADPDAAAQLTVNRYGKTLGLELSSEKSITTAASKLFYSPTTEAKGIGYMAGDELTLSMKTLNTILGTSLPLDGSGYVDMSLLNEIKAEDPSFGTLPPAKG</sequence>
<dbReference type="Pfam" id="PF09084">
    <property type="entry name" value="NMT1"/>
    <property type="match status" value="1"/>
</dbReference>
<comment type="caution">
    <text evidence="3">The sequence shown here is derived from an EMBL/GenBank/DDBJ whole genome shotgun (WGS) entry which is preliminary data.</text>
</comment>
<dbReference type="AlphaFoldDB" id="A0A917X6L1"/>
<feature type="chain" id="PRO_5038788942" evidence="1">
    <location>
        <begin position="17"/>
        <end position="356"/>
    </location>
</feature>
<feature type="signal peptide" evidence="1">
    <location>
        <begin position="1"/>
        <end position="16"/>
    </location>
</feature>
<evidence type="ECO:0000313" key="4">
    <source>
        <dbReference type="Proteomes" id="UP000642070"/>
    </source>
</evidence>
<evidence type="ECO:0000259" key="2">
    <source>
        <dbReference type="Pfam" id="PF09084"/>
    </source>
</evidence>
<feature type="domain" description="SsuA/THI5-like" evidence="2">
    <location>
        <begin position="52"/>
        <end position="262"/>
    </location>
</feature>
<dbReference type="SUPFAM" id="SSF53850">
    <property type="entry name" value="Periplasmic binding protein-like II"/>
    <property type="match status" value="1"/>
</dbReference>
<dbReference type="EMBL" id="BMPI01000086">
    <property type="protein sequence ID" value="GGM81345.1"/>
    <property type="molecule type" value="Genomic_DNA"/>
</dbReference>
<reference evidence="3" key="1">
    <citation type="journal article" date="2014" name="Int. J. Syst. Evol. Microbiol.">
        <title>Complete genome sequence of Corynebacterium casei LMG S-19264T (=DSM 44701T), isolated from a smear-ripened cheese.</title>
        <authorList>
            <consortium name="US DOE Joint Genome Institute (JGI-PGF)"/>
            <person name="Walter F."/>
            <person name="Albersmeier A."/>
            <person name="Kalinowski J."/>
            <person name="Ruckert C."/>
        </authorList>
    </citation>
    <scope>NUCLEOTIDE SEQUENCE</scope>
    <source>
        <strain evidence="3">JCM 19831</strain>
    </source>
</reference>
<dbReference type="RefSeq" id="WP_190257003.1">
    <property type="nucleotide sequence ID" value="NZ_BMPI01000086.1"/>
</dbReference>